<keyword evidence="2" id="KW-0808">Transferase</keyword>
<evidence type="ECO:0000256" key="1">
    <source>
        <dbReference type="ARBA" id="ARBA00009861"/>
    </source>
</evidence>
<name>A0AAF0UXA4_SOLVR</name>
<evidence type="ECO:0000256" key="3">
    <source>
        <dbReference type="ARBA" id="ARBA00023315"/>
    </source>
</evidence>
<dbReference type="EMBL" id="CP133621">
    <property type="protein sequence ID" value="WMV52736.1"/>
    <property type="molecule type" value="Genomic_DNA"/>
</dbReference>
<keyword evidence="3" id="KW-0012">Acyltransferase</keyword>
<evidence type="ECO:0008006" key="6">
    <source>
        <dbReference type="Google" id="ProtNLM"/>
    </source>
</evidence>
<dbReference type="GO" id="GO:0016746">
    <property type="term" value="F:acyltransferase activity"/>
    <property type="evidence" value="ECO:0007669"/>
    <property type="project" value="UniProtKB-KW"/>
</dbReference>
<evidence type="ECO:0000313" key="4">
    <source>
        <dbReference type="EMBL" id="WMV52736.1"/>
    </source>
</evidence>
<evidence type="ECO:0000313" key="5">
    <source>
        <dbReference type="Proteomes" id="UP001234989"/>
    </source>
</evidence>
<comment type="similarity">
    <text evidence="1">Belongs to the plant acyltransferase family.</text>
</comment>
<organism evidence="4 5">
    <name type="scientific">Solanum verrucosum</name>
    <dbReference type="NCBI Taxonomy" id="315347"/>
    <lineage>
        <taxon>Eukaryota</taxon>
        <taxon>Viridiplantae</taxon>
        <taxon>Streptophyta</taxon>
        <taxon>Embryophyta</taxon>
        <taxon>Tracheophyta</taxon>
        <taxon>Spermatophyta</taxon>
        <taxon>Magnoliopsida</taxon>
        <taxon>eudicotyledons</taxon>
        <taxon>Gunneridae</taxon>
        <taxon>Pentapetalae</taxon>
        <taxon>asterids</taxon>
        <taxon>lamiids</taxon>
        <taxon>Solanales</taxon>
        <taxon>Solanaceae</taxon>
        <taxon>Solanoideae</taxon>
        <taxon>Solaneae</taxon>
        <taxon>Solanum</taxon>
    </lineage>
</organism>
<sequence>MASSLVSLISKKIIKPSILTPPTKKSHKLSFIDQVMHMSIPMAFFYPKIGNYEPTHVSQILEKSLSKLLSFYYPYAGRLNKDDANYVDCNDMGVELSHVHIHCPMSQFFRQPYTNDEHVVFPVEQPYAHMHEGNLATIQVSYFDCKGIAIGGCLSHKIGDGFTTSNFFKNWGILTRDINATLSLHFVGDSIFPQSIDPSVVSTIKSKESTYLGKRFMFPVDKLNALKAKIAHESEIQNPTRVEVVSALLYKCALVTKRVYNSGSFEPSSFFQVANMRQRLNPPLSHDTCGNIFFGYLVEINNEKDVNCPKLVGEMRKGKLNLHAKESAIISEVVKLIDKGKTPFQSNEVDSYLCSSLLKFPLYKVDFGWGRPIRVSMGTGPSNKFFILLDNQSGGGVEAIVMLDEQHMAIFERDPELLEFASPITNL</sequence>
<dbReference type="Proteomes" id="UP001234989">
    <property type="component" value="Chromosome 10"/>
</dbReference>
<reference evidence="4" key="1">
    <citation type="submission" date="2023-08" db="EMBL/GenBank/DDBJ databases">
        <title>A de novo genome assembly of Solanum verrucosum Schlechtendal, a Mexican diploid species geographically isolated from the other diploid A-genome species in potato relatives.</title>
        <authorList>
            <person name="Hosaka K."/>
        </authorList>
    </citation>
    <scope>NUCLEOTIDE SEQUENCE</scope>
    <source>
        <tissue evidence="4">Young leaves</tissue>
    </source>
</reference>
<dbReference type="PANTHER" id="PTHR31623:SF120">
    <property type="entry name" value="ACYLTRANSFERASE"/>
    <property type="match status" value="1"/>
</dbReference>
<dbReference type="Gene3D" id="3.30.559.10">
    <property type="entry name" value="Chloramphenicol acetyltransferase-like domain"/>
    <property type="match status" value="2"/>
</dbReference>
<protein>
    <recommendedName>
        <fullName evidence="6">Acyltransferase</fullName>
    </recommendedName>
</protein>
<dbReference type="AlphaFoldDB" id="A0AAF0UXA4"/>
<proteinExistence type="inferred from homology"/>
<dbReference type="InterPro" id="IPR023213">
    <property type="entry name" value="CAT-like_dom_sf"/>
</dbReference>
<accession>A0AAF0UXA4</accession>
<dbReference type="Pfam" id="PF02458">
    <property type="entry name" value="Transferase"/>
    <property type="match status" value="1"/>
</dbReference>
<gene>
    <name evidence="4" type="ORF">MTR67_046121</name>
</gene>
<evidence type="ECO:0000256" key="2">
    <source>
        <dbReference type="ARBA" id="ARBA00022679"/>
    </source>
</evidence>
<keyword evidence="5" id="KW-1185">Reference proteome</keyword>
<dbReference type="PANTHER" id="PTHR31623">
    <property type="entry name" value="F21J9.9"/>
    <property type="match status" value="1"/>
</dbReference>